<evidence type="ECO:0000256" key="4">
    <source>
        <dbReference type="PROSITE-ProRule" id="PRU01248"/>
    </source>
</evidence>
<evidence type="ECO:0000313" key="8">
    <source>
        <dbReference type="Proteomes" id="UP000778864"/>
    </source>
</evidence>
<keyword evidence="3" id="KW-0233">DNA recombination</keyword>
<dbReference type="PROSITE" id="PS51898">
    <property type="entry name" value="TYR_RECOMBINASE"/>
    <property type="match status" value="1"/>
</dbReference>
<dbReference type="InterPro" id="IPR013762">
    <property type="entry name" value="Integrase-like_cat_sf"/>
</dbReference>
<gene>
    <name evidence="7" type="ORF">KHZ90_09810</name>
</gene>
<feature type="domain" description="Tyr recombinase" evidence="5">
    <location>
        <begin position="96"/>
        <end position="269"/>
    </location>
</feature>
<dbReference type="GO" id="GO:0015074">
    <property type="term" value="P:DNA integration"/>
    <property type="evidence" value="ECO:0007669"/>
    <property type="project" value="UniProtKB-KW"/>
</dbReference>
<reference evidence="7" key="1">
    <citation type="submission" date="2021-02" db="EMBL/GenBank/DDBJ databases">
        <title>Infant gut strain persistence is associated with maternal origin, phylogeny, and functional potential including surface adhesion and iron acquisition.</title>
        <authorList>
            <person name="Lou Y.C."/>
        </authorList>
    </citation>
    <scope>NUCLEOTIDE SEQUENCE</scope>
    <source>
        <strain evidence="7">L3_108_031G1_dasL3_108_031G1_concoct_20</strain>
    </source>
</reference>
<evidence type="ECO:0000256" key="2">
    <source>
        <dbReference type="ARBA" id="ARBA00023125"/>
    </source>
</evidence>
<evidence type="ECO:0000256" key="3">
    <source>
        <dbReference type="ARBA" id="ARBA00023172"/>
    </source>
</evidence>
<evidence type="ECO:0000259" key="5">
    <source>
        <dbReference type="PROSITE" id="PS51898"/>
    </source>
</evidence>
<dbReference type="PANTHER" id="PTHR30349:SF89">
    <property type="entry name" value="INTEGRASE_RECOMBINASE"/>
    <property type="match status" value="1"/>
</dbReference>
<dbReference type="EMBL" id="JAGZMU010000008">
    <property type="protein sequence ID" value="MBS4894051.1"/>
    <property type="molecule type" value="Genomic_DNA"/>
</dbReference>
<proteinExistence type="predicted"/>
<dbReference type="InterPro" id="IPR010998">
    <property type="entry name" value="Integrase_recombinase_N"/>
</dbReference>
<feature type="domain" description="Core-binding (CB)" evidence="6">
    <location>
        <begin position="1"/>
        <end position="81"/>
    </location>
</feature>
<protein>
    <submittedName>
        <fullName evidence="7">Tyrosine-type recombinase/integrase</fullName>
    </submittedName>
</protein>
<dbReference type="PROSITE" id="PS51900">
    <property type="entry name" value="CB"/>
    <property type="match status" value="1"/>
</dbReference>
<dbReference type="GO" id="GO:0003677">
    <property type="term" value="F:DNA binding"/>
    <property type="evidence" value="ECO:0007669"/>
    <property type="project" value="UniProtKB-UniRule"/>
</dbReference>
<dbReference type="InterPro" id="IPR011010">
    <property type="entry name" value="DNA_brk_join_enz"/>
</dbReference>
<organism evidence="7 8">
    <name type="scientific">Veillonella parvula</name>
    <name type="common">Staphylococcus parvulus</name>
    <dbReference type="NCBI Taxonomy" id="29466"/>
    <lineage>
        <taxon>Bacteria</taxon>
        <taxon>Bacillati</taxon>
        <taxon>Bacillota</taxon>
        <taxon>Negativicutes</taxon>
        <taxon>Veillonellales</taxon>
        <taxon>Veillonellaceae</taxon>
        <taxon>Veillonella</taxon>
    </lineage>
</organism>
<dbReference type="InterPro" id="IPR044068">
    <property type="entry name" value="CB"/>
</dbReference>
<dbReference type="Proteomes" id="UP000778864">
    <property type="component" value="Unassembled WGS sequence"/>
</dbReference>
<dbReference type="InterPro" id="IPR050090">
    <property type="entry name" value="Tyrosine_recombinase_XerCD"/>
</dbReference>
<comment type="caution">
    <text evidence="7">The sequence shown here is derived from an EMBL/GenBank/DDBJ whole genome shotgun (WGS) entry which is preliminary data.</text>
</comment>
<evidence type="ECO:0000256" key="1">
    <source>
        <dbReference type="ARBA" id="ARBA00022908"/>
    </source>
</evidence>
<evidence type="ECO:0000259" key="6">
    <source>
        <dbReference type="PROSITE" id="PS51900"/>
    </source>
</evidence>
<dbReference type="Pfam" id="PF13495">
    <property type="entry name" value="Phage_int_SAM_4"/>
    <property type="match status" value="1"/>
</dbReference>
<dbReference type="InterPro" id="IPR002104">
    <property type="entry name" value="Integrase_catalytic"/>
</dbReference>
<dbReference type="RefSeq" id="WP_278468526.1">
    <property type="nucleotide sequence ID" value="NZ_JAGZMU010000008.1"/>
</dbReference>
<keyword evidence="2 4" id="KW-0238">DNA-binding</keyword>
<dbReference type="SUPFAM" id="SSF56349">
    <property type="entry name" value="DNA breaking-rejoining enzymes"/>
    <property type="match status" value="1"/>
</dbReference>
<accession>A0A942WNV7</accession>
<dbReference type="GO" id="GO:0006310">
    <property type="term" value="P:DNA recombination"/>
    <property type="evidence" value="ECO:0007669"/>
    <property type="project" value="UniProtKB-KW"/>
</dbReference>
<evidence type="ECO:0000313" key="7">
    <source>
        <dbReference type="EMBL" id="MBS4894051.1"/>
    </source>
</evidence>
<keyword evidence="1" id="KW-0229">DNA integration</keyword>
<dbReference type="AlphaFoldDB" id="A0A942WNV7"/>
<name>A0A942WNV7_VEIPA</name>
<dbReference type="Gene3D" id="1.10.443.10">
    <property type="entry name" value="Intergrase catalytic core"/>
    <property type="match status" value="1"/>
</dbReference>
<dbReference type="Pfam" id="PF00589">
    <property type="entry name" value="Phage_integrase"/>
    <property type="match status" value="1"/>
</dbReference>
<dbReference type="InterPro" id="IPR004107">
    <property type="entry name" value="Integrase_SAM-like_N"/>
</dbReference>
<sequence length="272" mass="32336">MDKIEEFKEYLLQDDKTENTIEAYTNDVIQMFEFLKIKNIDEINEEGLEKFKAYLIYDRELAPKTINRKLLSVNQFLKFLKFNYQVKQIKIHRQNFLDNVITQDEINQVIHKCELYGDLRTKALLLTLIYTGTRISEALQLKIYDINRDYVNITGKGVKIRTIFIPDKLKEYLREYSRYRVNKSDYLFTGKQGGISRYQAHRDLKKYANMCGINHKVSHLHNFRHRHCLNLRDKGLDIATIADLVGHSDINTTRIYLRKSKNELLDTINNLY</sequence>
<dbReference type="PANTHER" id="PTHR30349">
    <property type="entry name" value="PHAGE INTEGRASE-RELATED"/>
    <property type="match status" value="1"/>
</dbReference>
<dbReference type="Gene3D" id="1.10.150.130">
    <property type="match status" value="1"/>
</dbReference>